<sequence length="99" mass="11534">MTVPSKNWVEQLKTCLDLAKAVETHPEANQCFDELLTVIKTESPQMAELLNLIWQDLISARRAASFWEQMSDVEKDMASNMMETMTQMRQNQLRLIQEM</sequence>
<accession>A0A1J1LLB9</accession>
<evidence type="ECO:0000313" key="2">
    <source>
        <dbReference type="Proteomes" id="UP000184315"/>
    </source>
</evidence>
<dbReference type="Proteomes" id="UP000184315">
    <property type="component" value="Unassembled WGS sequence"/>
</dbReference>
<name>A0A1J1LLB9_9CYAN</name>
<evidence type="ECO:0000313" key="1">
    <source>
        <dbReference type="EMBL" id="CUR33271.1"/>
    </source>
</evidence>
<reference evidence="2" key="1">
    <citation type="submission" date="2015-10" db="EMBL/GenBank/DDBJ databases">
        <authorList>
            <person name="Regsiter A."/>
            <person name="william w."/>
        </authorList>
    </citation>
    <scope>NUCLEOTIDE SEQUENCE [LARGE SCALE GENOMIC DNA]</scope>
</reference>
<dbReference type="OrthoDB" id="425577at2"/>
<dbReference type="EMBL" id="CZDF01000156">
    <property type="protein sequence ID" value="CUR33271.1"/>
    <property type="molecule type" value="Genomic_DNA"/>
</dbReference>
<gene>
    <name evidence="1" type="ORF">PL9214500518</name>
</gene>
<dbReference type="AlphaFoldDB" id="A0A1J1LLB9"/>
<dbReference type="RefSeq" id="WP_072719892.1">
    <property type="nucleotide sequence ID" value="NZ_LN889802.1"/>
</dbReference>
<keyword evidence="2" id="KW-1185">Reference proteome</keyword>
<protein>
    <submittedName>
        <fullName evidence="1">Uncharacterized protein</fullName>
    </submittedName>
</protein>
<dbReference type="STRING" id="671072.PL9214500518"/>
<proteinExistence type="predicted"/>
<organism evidence="1 2">
    <name type="scientific">Planktothrix tepida PCC 9214</name>
    <dbReference type="NCBI Taxonomy" id="671072"/>
    <lineage>
        <taxon>Bacteria</taxon>
        <taxon>Bacillati</taxon>
        <taxon>Cyanobacteriota</taxon>
        <taxon>Cyanophyceae</taxon>
        <taxon>Oscillatoriophycideae</taxon>
        <taxon>Oscillatoriales</taxon>
        <taxon>Microcoleaceae</taxon>
        <taxon>Planktothrix</taxon>
    </lineage>
</organism>